<proteinExistence type="predicted"/>
<dbReference type="EMBL" id="CP093349">
    <property type="protein sequence ID" value="WOH09336.1"/>
    <property type="molecule type" value="Genomic_DNA"/>
</dbReference>
<feature type="region of interest" description="Disordered" evidence="1">
    <location>
        <begin position="1"/>
        <end position="29"/>
    </location>
</feature>
<name>A0AAF1BAJ6_DAUCS</name>
<dbReference type="GO" id="GO:0005886">
    <property type="term" value="C:plasma membrane"/>
    <property type="evidence" value="ECO:0007669"/>
    <property type="project" value="TreeGrafter"/>
</dbReference>
<sequence length="271" mass="31251">MSNEREREREKGLGREIEIGGGEREKEGTKKEIEIGRKSMIKISATINIMMLITLAIKKGIMITGARGQMIRSTWTEDDVEEEDYKETIFMQLAQQEEEDLSRIKEESRRRRQAILEKYKTQQSQKKHELKADETGKASLVCLNQDQTRHLSVPGFRQFDDVSTDIKCGKGDRTRYQSHILDFNQMSEFMNQKCSVPRKIPSGWFNSMFGFESESWESDAAITKYLGLDESDPSLAKLALSVFNSTLQRQDEVLDLHKNSMGKHLLDFVRA</sequence>
<organism evidence="3 4">
    <name type="scientific">Daucus carota subsp. sativus</name>
    <name type="common">Carrot</name>
    <dbReference type="NCBI Taxonomy" id="79200"/>
    <lineage>
        <taxon>Eukaryota</taxon>
        <taxon>Viridiplantae</taxon>
        <taxon>Streptophyta</taxon>
        <taxon>Embryophyta</taxon>
        <taxon>Tracheophyta</taxon>
        <taxon>Spermatophyta</taxon>
        <taxon>Magnoliopsida</taxon>
        <taxon>eudicotyledons</taxon>
        <taxon>Gunneridae</taxon>
        <taxon>Pentapetalae</taxon>
        <taxon>asterids</taxon>
        <taxon>campanulids</taxon>
        <taxon>Apiales</taxon>
        <taxon>Apiaceae</taxon>
        <taxon>Apioideae</taxon>
        <taxon>Scandiceae</taxon>
        <taxon>Daucinae</taxon>
        <taxon>Daucus</taxon>
        <taxon>Daucus sect. Daucus</taxon>
    </lineage>
</organism>
<keyword evidence="4" id="KW-1185">Reference proteome</keyword>
<keyword evidence="2" id="KW-0472">Membrane</keyword>
<protein>
    <submittedName>
        <fullName evidence="3">Uncharacterized protein</fullName>
    </submittedName>
</protein>
<keyword evidence="2" id="KW-0812">Transmembrane</keyword>
<accession>A0AAF1BAJ6</accession>
<feature type="transmembrane region" description="Helical" evidence="2">
    <location>
        <begin position="40"/>
        <end position="57"/>
    </location>
</feature>
<evidence type="ECO:0000313" key="3">
    <source>
        <dbReference type="EMBL" id="WOH09336.1"/>
    </source>
</evidence>
<reference evidence="3" key="1">
    <citation type="journal article" date="2016" name="Nat. Genet.">
        <title>A high-quality carrot genome assembly provides new insights into carotenoid accumulation and asterid genome evolution.</title>
        <authorList>
            <person name="Iorizzo M."/>
            <person name="Ellison S."/>
            <person name="Senalik D."/>
            <person name="Zeng P."/>
            <person name="Satapoomin P."/>
            <person name="Huang J."/>
            <person name="Bowman M."/>
            <person name="Iovene M."/>
            <person name="Sanseverino W."/>
            <person name="Cavagnaro P."/>
            <person name="Yildiz M."/>
            <person name="Macko-Podgorni A."/>
            <person name="Moranska E."/>
            <person name="Grzebelus E."/>
            <person name="Grzebelus D."/>
            <person name="Ashrafi H."/>
            <person name="Zheng Z."/>
            <person name="Cheng S."/>
            <person name="Spooner D."/>
            <person name="Van Deynze A."/>
            <person name="Simon P."/>
        </authorList>
    </citation>
    <scope>NUCLEOTIDE SEQUENCE</scope>
    <source>
        <tissue evidence="3">Leaf</tissue>
    </source>
</reference>
<dbReference type="PANTHER" id="PTHR33199">
    <property type="entry name" value="MACPF DOMAIN-CONTAINING PROTEIN CAD1"/>
    <property type="match status" value="1"/>
</dbReference>
<dbReference type="GO" id="GO:2000031">
    <property type="term" value="P:regulation of salicylic acid mediated signaling pathway"/>
    <property type="evidence" value="ECO:0007669"/>
    <property type="project" value="InterPro"/>
</dbReference>
<reference evidence="3" key="2">
    <citation type="submission" date="2022-03" db="EMBL/GenBank/DDBJ databases">
        <title>Draft title - Genomic analysis of global carrot germplasm unveils the trajectory of domestication and the origin of high carotenoid orange carrot.</title>
        <authorList>
            <person name="Iorizzo M."/>
            <person name="Ellison S."/>
            <person name="Senalik D."/>
            <person name="Macko-Podgorni A."/>
            <person name="Grzebelus D."/>
            <person name="Bostan H."/>
            <person name="Rolling W."/>
            <person name="Curaba J."/>
            <person name="Simon P."/>
        </authorList>
    </citation>
    <scope>NUCLEOTIDE SEQUENCE</scope>
    <source>
        <tissue evidence="3">Leaf</tissue>
    </source>
</reference>
<evidence type="ECO:0000256" key="2">
    <source>
        <dbReference type="SAM" id="Phobius"/>
    </source>
</evidence>
<evidence type="ECO:0000313" key="4">
    <source>
        <dbReference type="Proteomes" id="UP000077755"/>
    </source>
</evidence>
<dbReference type="GO" id="GO:0009626">
    <property type="term" value="P:plant-type hypersensitive response"/>
    <property type="evidence" value="ECO:0007669"/>
    <property type="project" value="TreeGrafter"/>
</dbReference>
<dbReference type="AlphaFoldDB" id="A0AAF1BAJ6"/>
<dbReference type="InterPro" id="IPR044663">
    <property type="entry name" value="CAD1/NSL1-like"/>
</dbReference>
<dbReference type="PANTHER" id="PTHR33199:SF4">
    <property type="entry name" value="OS02G0736300 PROTEIN"/>
    <property type="match status" value="1"/>
</dbReference>
<evidence type="ECO:0000256" key="1">
    <source>
        <dbReference type="SAM" id="MobiDB-lite"/>
    </source>
</evidence>
<keyword evidence="2" id="KW-1133">Transmembrane helix</keyword>
<gene>
    <name evidence="3" type="ORF">DCAR_0728793</name>
</gene>
<dbReference type="Proteomes" id="UP000077755">
    <property type="component" value="Chromosome 7"/>
</dbReference>